<feature type="compositionally biased region" description="Gly residues" evidence="1">
    <location>
        <begin position="260"/>
        <end position="275"/>
    </location>
</feature>
<gene>
    <name evidence="2" type="ORF">PV11_05351</name>
</gene>
<dbReference type="Proteomes" id="UP000053599">
    <property type="component" value="Unassembled WGS sequence"/>
</dbReference>
<evidence type="ECO:0000313" key="2">
    <source>
        <dbReference type="EMBL" id="KIV83316.1"/>
    </source>
</evidence>
<reference evidence="2 3" key="1">
    <citation type="submission" date="2015-01" db="EMBL/GenBank/DDBJ databases">
        <title>The Genome Sequence of Exophiala sideris CBS121828.</title>
        <authorList>
            <consortium name="The Broad Institute Genomics Platform"/>
            <person name="Cuomo C."/>
            <person name="de Hoog S."/>
            <person name="Gorbushina A."/>
            <person name="Stielow B."/>
            <person name="Teixiera M."/>
            <person name="Abouelleil A."/>
            <person name="Chapman S.B."/>
            <person name="Priest M."/>
            <person name="Young S.K."/>
            <person name="Wortman J."/>
            <person name="Nusbaum C."/>
            <person name="Birren B."/>
        </authorList>
    </citation>
    <scope>NUCLEOTIDE SEQUENCE [LARGE SCALE GENOMIC DNA]</scope>
    <source>
        <strain evidence="2 3">CBS 121828</strain>
    </source>
</reference>
<proteinExistence type="predicted"/>
<feature type="region of interest" description="Disordered" evidence="1">
    <location>
        <begin position="1"/>
        <end position="284"/>
    </location>
</feature>
<feature type="compositionally biased region" description="Low complexity" evidence="1">
    <location>
        <begin position="172"/>
        <end position="184"/>
    </location>
</feature>
<name>A0A0D1X6D7_9EURO</name>
<dbReference type="OrthoDB" id="5383057at2759"/>
<feature type="compositionally biased region" description="Polar residues" evidence="1">
    <location>
        <begin position="45"/>
        <end position="65"/>
    </location>
</feature>
<accession>A0A0D1X6D7</accession>
<feature type="compositionally biased region" description="Gly residues" evidence="1">
    <location>
        <begin position="116"/>
        <end position="126"/>
    </location>
</feature>
<evidence type="ECO:0000313" key="3">
    <source>
        <dbReference type="Proteomes" id="UP000053599"/>
    </source>
</evidence>
<evidence type="ECO:0000256" key="1">
    <source>
        <dbReference type="SAM" id="MobiDB-lite"/>
    </source>
</evidence>
<dbReference type="HOGENOM" id="CLU_983523_0_0_1"/>
<dbReference type="AlphaFoldDB" id="A0A0D1X6D7"/>
<sequence length="284" mass="28415">MSFTANSRAPQPHPSEAPQEPTGPIASDSLAAESLKNQGGFAENENATASRQPGASSTWNTTDTSGAKVLPPAEFNTQREEANAQGAGPDEKGPAGLKYEPATKDDFDGVHTTQGYSGGPSSGSTGGEQNARPAGASDFGASTASGDKSGPDPNIRSGGDVTKQDREDAQNASTSGSTSGISAGVRPHVDAAPGYTSTVTGAAKAGTYKPKGDNLEDADVTESIPKTKTFIGNVGGDKDPGRLAEQNFAARNTGPVEQSSGGGGESAVGTQGGSFGALETEQAP</sequence>
<protein>
    <submittedName>
        <fullName evidence="2">Uncharacterized protein</fullName>
    </submittedName>
</protein>
<organism evidence="2 3">
    <name type="scientific">Exophiala sideris</name>
    <dbReference type="NCBI Taxonomy" id="1016849"/>
    <lineage>
        <taxon>Eukaryota</taxon>
        <taxon>Fungi</taxon>
        <taxon>Dikarya</taxon>
        <taxon>Ascomycota</taxon>
        <taxon>Pezizomycotina</taxon>
        <taxon>Eurotiomycetes</taxon>
        <taxon>Chaetothyriomycetidae</taxon>
        <taxon>Chaetothyriales</taxon>
        <taxon>Herpotrichiellaceae</taxon>
        <taxon>Exophiala</taxon>
    </lineage>
</organism>
<dbReference type="EMBL" id="KN846952">
    <property type="protein sequence ID" value="KIV83316.1"/>
    <property type="molecule type" value="Genomic_DNA"/>
</dbReference>